<dbReference type="Gramene" id="rna-AYBTSS11_LOCUS20446">
    <property type="protein sequence ID" value="CAJ1964683.1"/>
    <property type="gene ID" value="gene-AYBTSS11_LOCUS20446"/>
</dbReference>
<evidence type="ECO:0000313" key="2">
    <source>
        <dbReference type="Proteomes" id="UP001189624"/>
    </source>
</evidence>
<keyword evidence="2" id="KW-1185">Reference proteome</keyword>
<dbReference type="EMBL" id="OY731403">
    <property type="protein sequence ID" value="CAJ1964683.1"/>
    <property type="molecule type" value="Genomic_DNA"/>
</dbReference>
<gene>
    <name evidence="1" type="ORF">AYBTSS11_LOCUS20446</name>
</gene>
<organism evidence="1 2">
    <name type="scientific">Sphenostylis stenocarpa</name>
    <dbReference type="NCBI Taxonomy" id="92480"/>
    <lineage>
        <taxon>Eukaryota</taxon>
        <taxon>Viridiplantae</taxon>
        <taxon>Streptophyta</taxon>
        <taxon>Embryophyta</taxon>
        <taxon>Tracheophyta</taxon>
        <taxon>Spermatophyta</taxon>
        <taxon>Magnoliopsida</taxon>
        <taxon>eudicotyledons</taxon>
        <taxon>Gunneridae</taxon>
        <taxon>Pentapetalae</taxon>
        <taxon>rosids</taxon>
        <taxon>fabids</taxon>
        <taxon>Fabales</taxon>
        <taxon>Fabaceae</taxon>
        <taxon>Papilionoideae</taxon>
        <taxon>50 kb inversion clade</taxon>
        <taxon>NPAAA clade</taxon>
        <taxon>indigoferoid/millettioid clade</taxon>
        <taxon>Phaseoleae</taxon>
        <taxon>Sphenostylis</taxon>
    </lineage>
</organism>
<dbReference type="AlphaFoldDB" id="A0AA86SYV1"/>
<accession>A0AA86SYV1</accession>
<name>A0AA86SYV1_9FABA</name>
<evidence type="ECO:0000313" key="1">
    <source>
        <dbReference type="EMBL" id="CAJ1964683.1"/>
    </source>
</evidence>
<dbReference type="Proteomes" id="UP001189624">
    <property type="component" value="Chromosome 6"/>
</dbReference>
<reference evidence="1" key="1">
    <citation type="submission" date="2023-10" db="EMBL/GenBank/DDBJ databases">
        <authorList>
            <person name="Domelevo Entfellner J.-B."/>
        </authorList>
    </citation>
    <scope>NUCLEOTIDE SEQUENCE</scope>
</reference>
<protein>
    <submittedName>
        <fullName evidence="1">Uncharacterized protein</fullName>
    </submittedName>
</protein>
<sequence length="60" mass="6438">MRKEVTKNYVVVFGAPPTVCAFLHHQGLRRGKSDGCRDDALGGLSPVCTHFVQGNLLGAL</sequence>
<proteinExistence type="predicted"/>